<dbReference type="EMBL" id="JBHSMR010000012">
    <property type="protein sequence ID" value="MFC5478101.1"/>
    <property type="molecule type" value="Genomic_DNA"/>
</dbReference>
<dbReference type="Proteomes" id="UP001596101">
    <property type="component" value="Unassembled WGS sequence"/>
</dbReference>
<feature type="signal peptide" evidence="1">
    <location>
        <begin position="1"/>
        <end position="22"/>
    </location>
</feature>
<proteinExistence type="predicted"/>
<dbReference type="RefSeq" id="WP_379753168.1">
    <property type="nucleotide sequence ID" value="NZ_JBHSMR010000012.1"/>
</dbReference>
<keyword evidence="1" id="KW-0732">Signal</keyword>
<dbReference type="InterPro" id="IPR052945">
    <property type="entry name" value="Mitotic_Regulator"/>
</dbReference>
<evidence type="ECO:0000256" key="1">
    <source>
        <dbReference type="SAM" id="SignalP"/>
    </source>
</evidence>
<dbReference type="SMART" id="SM00671">
    <property type="entry name" value="SEL1"/>
    <property type="match status" value="3"/>
</dbReference>
<evidence type="ECO:0000313" key="3">
    <source>
        <dbReference type="Proteomes" id="UP001596101"/>
    </source>
</evidence>
<dbReference type="InterPro" id="IPR011990">
    <property type="entry name" value="TPR-like_helical_dom_sf"/>
</dbReference>
<name>A0ABW0MML5_9BURK</name>
<reference evidence="3" key="1">
    <citation type="journal article" date="2019" name="Int. J. Syst. Evol. Microbiol.">
        <title>The Global Catalogue of Microorganisms (GCM) 10K type strain sequencing project: providing services to taxonomists for standard genome sequencing and annotation.</title>
        <authorList>
            <consortium name="The Broad Institute Genomics Platform"/>
            <consortium name="The Broad Institute Genome Sequencing Center for Infectious Disease"/>
            <person name="Wu L."/>
            <person name="Ma J."/>
        </authorList>
    </citation>
    <scope>NUCLEOTIDE SEQUENCE [LARGE SCALE GENOMIC DNA]</scope>
    <source>
        <strain evidence="3">CCUG 43111</strain>
    </source>
</reference>
<sequence>MPIWKRSVVLVLALLLQWPAHAAEPEYNLGVIAYRAQDYADARQHWEKSVAEGNIDAMNNLGFLLHTAQGGPRDQKRAVSLWTQAAKKGQSESQWHLAQASESGEGTDPDPVEAYAWYRCAIVSISVNVRDEDERETLAMAKNDLLRVLDQLPEEQVAAAEKRARRYIAAFALK</sequence>
<dbReference type="PANTHER" id="PTHR43628">
    <property type="entry name" value="ACTIVATOR OF C KINASE PROTEIN 1-RELATED"/>
    <property type="match status" value="1"/>
</dbReference>
<protein>
    <submittedName>
        <fullName evidence="2">Tetratricopeptide repeat protein</fullName>
    </submittedName>
</protein>
<comment type="caution">
    <text evidence="2">The sequence shown here is derived from an EMBL/GenBank/DDBJ whole genome shotgun (WGS) entry which is preliminary data.</text>
</comment>
<gene>
    <name evidence="2" type="ORF">ACFPQ5_07870</name>
</gene>
<dbReference type="SUPFAM" id="SSF81901">
    <property type="entry name" value="HCP-like"/>
    <property type="match status" value="1"/>
</dbReference>
<keyword evidence="3" id="KW-1185">Reference proteome</keyword>
<dbReference type="InterPro" id="IPR006597">
    <property type="entry name" value="Sel1-like"/>
</dbReference>
<dbReference type="PANTHER" id="PTHR43628:SF1">
    <property type="entry name" value="CHITIN SYNTHASE REGULATORY FACTOR 2-RELATED"/>
    <property type="match status" value="1"/>
</dbReference>
<organism evidence="2 3">
    <name type="scientific">Massilia suwonensis</name>
    <dbReference type="NCBI Taxonomy" id="648895"/>
    <lineage>
        <taxon>Bacteria</taxon>
        <taxon>Pseudomonadati</taxon>
        <taxon>Pseudomonadota</taxon>
        <taxon>Betaproteobacteria</taxon>
        <taxon>Burkholderiales</taxon>
        <taxon>Oxalobacteraceae</taxon>
        <taxon>Telluria group</taxon>
        <taxon>Massilia</taxon>
    </lineage>
</organism>
<evidence type="ECO:0000313" key="2">
    <source>
        <dbReference type="EMBL" id="MFC5478101.1"/>
    </source>
</evidence>
<dbReference type="Gene3D" id="1.25.40.10">
    <property type="entry name" value="Tetratricopeptide repeat domain"/>
    <property type="match status" value="1"/>
</dbReference>
<dbReference type="Pfam" id="PF08238">
    <property type="entry name" value="Sel1"/>
    <property type="match status" value="3"/>
</dbReference>
<feature type="chain" id="PRO_5046085632" evidence="1">
    <location>
        <begin position="23"/>
        <end position="174"/>
    </location>
</feature>
<accession>A0ABW0MML5</accession>